<organism evidence="1 2">
    <name type="scientific">Microdochium bolleyi</name>
    <dbReference type="NCBI Taxonomy" id="196109"/>
    <lineage>
        <taxon>Eukaryota</taxon>
        <taxon>Fungi</taxon>
        <taxon>Dikarya</taxon>
        <taxon>Ascomycota</taxon>
        <taxon>Pezizomycotina</taxon>
        <taxon>Sordariomycetes</taxon>
        <taxon>Xylariomycetidae</taxon>
        <taxon>Xylariales</taxon>
        <taxon>Microdochiaceae</taxon>
        <taxon>Microdochium</taxon>
    </lineage>
</organism>
<protein>
    <submittedName>
        <fullName evidence="1">Uncharacterized protein</fullName>
    </submittedName>
</protein>
<dbReference type="Proteomes" id="UP000070501">
    <property type="component" value="Unassembled WGS sequence"/>
</dbReference>
<dbReference type="PROSITE" id="PS51257">
    <property type="entry name" value="PROKAR_LIPOPROTEIN"/>
    <property type="match status" value="1"/>
</dbReference>
<proteinExistence type="predicted"/>
<keyword evidence="2" id="KW-1185">Reference proteome</keyword>
<name>A0A136IZC1_9PEZI</name>
<sequence>MAVMLRKHEHQWMRPCKVLRPCLVAVILLALGTACAFEAWDHRQSHICPAMASRLLSVITGMECVLESRLPPLSSVDMTCGWASP</sequence>
<evidence type="ECO:0000313" key="2">
    <source>
        <dbReference type="Proteomes" id="UP000070501"/>
    </source>
</evidence>
<gene>
    <name evidence="1" type="ORF">Micbo1qcDRAFT_164882</name>
</gene>
<dbReference type="EMBL" id="KQ964253">
    <property type="protein sequence ID" value="KXJ90330.1"/>
    <property type="molecule type" value="Genomic_DNA"/>
</dbReference>
<reference evidence="2" key="1">
    <citation type="submission" date="2016-02" db="EMBL/GenBank/DDBJ databases">
        <title>Draft genome sequence of Microdochium bolleyi, a fungal endophyte of beachgrass.</title>
        <authorList>
            <consortium name="DOE Joint Genome Institute"/>
            <person name="David A.S."/>
            <person name="May G."/>
            <person name="Haridas S."/>
            <person name="Lim J."/>
            <person name="Wang M."/>
            <person name="Labutti K."/>
            <person name="Lipzen A."/>
            <person name="Barry K."/>
            <person name="Grigoriev I.V."/>
        </authorList>
    </citation>
    <scope>NUCLEOTIDE SEQUENCE [LARGE SCALE GENOMIC DNA]</scope>
    <source>
        <strain evidence="2">J235TASD1</strain>
    </source>
</reference>
<dbReference type="InParanoid" id="A0A136IZC1"/>
<dbReference type="AlphaFoldDB" id="A0A136IZC1"/>
<evidence type="ECO:0000313" key="1">
    <source>
        <dbReference type="EMBL" id="KXJ90330.1"/>
    </source>
</evidence>
<feature type="non-terminal residue" evidence="1">
    <location>
        <position position="85"/>
    </location>
</feature>
<accession>A0A136IZC1</accession>